<feature type="region of interest" description="Disordered" evidence="1">
    <location>
        <begin position="80"/>
        <end position="131"/>
    </location>
</feature>
<feature type="compositionally biased region" description="Basic and acidic residues" evidence="1">
    <location>
        <begin position="100"/>
        <end position="122"/>
    </location>
</feature>
<keyword evidence="2" id="KW-0472">Membrane</keyword>
<accession>A0ABQ2M7C1</accession>
<keyword evidence="2" id="KW-1133">Transmembrane helix</keyword>
<gene>
    <name evidence="3" type="ORF">GCM10012287_20710</name>
</gene>
<evidence type="ECO:0000256" key="2">
    <source>
        <dbReference type="SAM" id="Phobius"/>
    </source>
</evidence>
<dbReference type="Proteomes" id="UP000631535">
    <property type="component" value="Unassembled WGS sequence"/>
</dbReference>
<feature type="compositionally biased region" description="Basic and acidic residues" evidence="1">
    <location>
        <begin position="1"/>
        <end position="12"/>
    </location>
</feature>
<proteinExistence type="predicted"/>
<dbReference type="EMBL" id="BMMP01000005">
    <property type="protein sequence ID" value="GGO47622.1"/>
    <property type="molecule type" value="Genomic_DNA"/>
</dbReference>
<evidence type="ECO:0008006" key="5">
    <source>
        <dbReference type="Google" id="ProtNLM"/>
    </source>
</evidence>
<keyword evidence="4" id="KW-1185">Reference proteome</keyword>
<sequence>MADFEDGRRPAGHEGPASSRPPAGPGDGPAAPTGASPRTWRTAAWVCAIAGAAALFAGVVVGDGLLLATGLILGGVAGHLATPEYTRQRPARSRPPVVPERPDRPDRPDRSEPSERAEDPAGPRRPRPPAP</sequence>
<feature type="compositionally biased region" description="Low complexity" evidence="1">
    <location>
        <begin position="28"/>
        <end position="38"/>
    </location>
</feature>
<organism evidence="3 4">
    <name type="scientific">Streptomyces daqingensis</name>
    <dbReference type="NCBI Taxonomy" id="1472640"/>
    <lineage>
        <taxon>Bacteria</taxon>
        <taxon>Bacillati</taxon>
        <taxon>Actinomycetota</taxon>
        <taxon>Actinomycetes</taxon>
        <taxon>Kitasatosporales</taxon>
        <taxon>Streptomycetaceae</taxon>
        <taxon>Streptomyces</taxon>
    </lineage>
</organism>
<name>A0ABQ2M7C1_9ACTN</name>
<comment type="caution">
    <text evidence="3">The sequence shown here is derived from an EMBL/GenBank/DDBJ whole genome shotgun (WGS) entry which is preliminary data.</text>
</comment>
<feature type="transmembrane region" description="Helical" evidence="2">
    <location>
        <begin position="42"/>
        <end position="59"/>
    </location>
</feature>
<evidence type="ECO:0000256" key="1">
    <source>
        <dbReference type="SAM" id="MobiDB-lite"/>
    </source>
</evidence>
<reference evidence="4" key="1">
    <citation type="journal article" date="2019" name="Int. J. Syst. Evol. Microbiol.">
        <title>The Global Catalogue of Microorganisms (GCM) 10K type strain sequencing project: providing services to taxonomists for standard genome sequencing and annotation.</title>
        <authorList>
            <consortium name="The Broad Institute Genomics Platform"/>
            <consortium name="The Broad Institute Genome Sequencing Center for Infectious Disease"/>
            <person name="Wu L."/>
            <person name="Ma J."/>
        </authorList>
    </citation>
    <scope>NUCLEOTIDE SEQUENCE [LARGE SCALE GENOMIC DNA]</scope>
    <source>
        <strain evidence="4">CGMCC 4.7178</strain>
    </source>
</reference>
<evidence type="ECO:0000313" key="3">
    <source>
        <dbReference type="EMBL" id="GGO47622.1"/>
    </source>
</evidence>
<feature type="region of interest" description="Disordered" evidence="1">
    <location>
        <begin position="1"/>
        <end position="38"/>
    </location>
</feature>
<keyword evidence="2" id="KW-0812">Transmembrane</keyword>
<evidence type="ECO:0000313" key="4">
    <source>
        <dbReference type="Proteomes" id="UP000631535"/>
    </source>
</evidence>
<dbReference type="RefSeq" id="WP_189036783.1">
    <property type="nucleotide sequence ID" value="NZ_BMMP01000005.1"/>
</dbReference>
<protein>
    <recommendedName>
        <fullName evidence="5">DUF3040 domain-containing protein</fullName>
    </recommendedName>
</protein>